<gene>
    <name evidence="8" type="ORF">EV356DRAFT_580182</name>
</gene>
<comment type="subcellular location">
    <subcellularLocation>
        <location evidence="1">Nucleus</location>
    </subcellularLocation>
</comment>
<feature type="region of interest" description="Disordered" evidence="5">
    <location>
        <begin position="1"/>
        <end position="227"/>
    </location>
</feature>
<dbReference type="EMBL" id="ML991845">
    <property type="protein sequence ID" value="KAF2230215.1"/>
    <property type="molecule type" value="Genomic_DNA"/>
</dbReference>
<dbReference type="OrthoDB" id="79480at2759"/>
<dbReference type="GO" id="GO:0005634">
    <property type="term" value="C:nucleus"/>
    <property type="evidence" value="ECO:0007669"/>
    <property type="project" value="UniProtKB-SubCell"/>
</dbReference>
<dbReference type="PANTHER" id="PTHR15272">
    <property type="entry name" value="CHROMATIN ASSEMBLY FACTOR 1 SUBUNIT A CAF-1 SUBUNIT A"/>
    <property type="match status" value="1"/>
</dbReference>
<feature type="region of interest" description="Disordered" evidence="5">
    <location>
        <begin position="385"/>
        <end position="428"/>
    </location>
</feature>
<dbReference type="Pfam" id="PF12253">
    <property type="entry name" value="CAF1A_dimeriz"/>
    <property type="match status" value="1"/>
</dbReference>
<feature type="compositionally biased region" description="Basic and acidic residues" evidence="5">
    <location>
        <begin position="108"/>
        <end position="177"/>
    </location>
</feature>
<keyword evidence="4" id="KW-0539">Nucleus</keyword>
<dbReference type="GO" id="GO:0006334">
    <property type="term" value="P:nucleosome assembly"/>
    <property type="evidence" value="ECO:0007669"/>
    <property type="project" value="TreeGrafter"/>
</dbReference>
<dbReference type="Proteomes" id="UP000800092">
    <property type="component" value="Unassembled WGS sequence"/>
</dbReference>
<dbReference type="GO" id="GO:0033186">
    <property type="term" value="C:CAF-1 complex"/>
    <property type="evidence" value="ECO:0007669"/>
    <property type="project" value="TreeGrafter"/>
</dbReference>
<accession>A0A6A6GWV3</accession>
<dbReference type="Pfam" id="PF21796">
    <property type="entry name" value="Cac1_C"/>
    <property type="match status" value="1"/>
</dbReference>
<feature type="domain" description="Chromatin assembly factor 1 subunit Cac1-like C-terminal" evidence="7">
    <location>
        <begin position="578"/>
        <end position="631"/>
    </location>
</feature>
<evidence type="ECO:0000313" key="9">
    <source>
        <dbReference type="Proteomes" id="UP000800092"/>
    </source>
</evidence>
<dbReference type="AlphaFoldDB" id="A0A6A6GWV3"/>
<evidence type="ECO:0000256" key="5">
    <source>
        <dbReference type="SAM" id="MobiDB-lite"/>
    </source>
</evidence>
<feature type="region of interest" description="Disordered" evidence="5">
    <location>
        <begin position="529"/>
        <end position="571"/>
    </location>
</feature>
<dbReference type="InterPro" id="IPR022043">
    <property type="entry name" value="CAF1A_DD"/>
</dbReference>
<evidence type="ECO:0000259" key="6">
    <source>
        <dbReference type="Pfam" id="PF12253"/>
    </source>
</evidence>
<feature type="compositionally biased region" description="Low complexity" evidence="5">
    <location>
        <begin position="178"/>
        <end position="192"/>
    </location>
</feature>
<evidence type="ECO:0000256" key="3">
    <source>
        <dbReference type="ARBA" id="ARBA00023204"/>
    </source>
</evidence>
<protein>
    <recommendedName>
        <fullName evidence="10">Chromatin assembly factor 1 subunit A</fullName>
    </recommendedName>
</protein>
<organism evidence="8 9">
    <name type="scientific">Viridothelium virens</name>
    <name type="common">Speckled blister lichen</name>
    <name type="synonym">Trypethelium virens</name>
    <dbReference type="NCBI Taxonomy" id="1048519"/>
    <lineage>
        <taxon>Eukaryota</taxon>
        <taxon>Fungi</taxon>
        <taxon>Dikarya</taxon>
        <taxon>Ascomycota</taxon>
        <taxon>Pezizomycotina</taxon>
        <taxon>Dothideomycetes</taxon>
        <taxon>Dothideomycetes incertae sedis</taxon>
        <taxon>Trypetheliales</taxon>
        <taxon>Trypetheliaceae</taxon>
        <taxon>Viridothelium</taxon>
    </lineage>
</organism>
<evidence type="ECO:0000256" key="4">
    <source>
        <dbReference type="ARBA" id="ARBA00023242"/>
    </source>
</evidence>
<evidence type="ECO:0000259" key="7">
    <source>
        <dbReference type="Pfam" id="PF21796"/>
    </source>
</evidence>
<proteinExistence type="predicted"/>
<reference evidence="8" key="1">
    <citation type="journal article" date="2020" name="Stud. Mycol.">
        <title>101 Dothideomycetes genomes: a test case for predicting lifestyles and emergence of pathogens.</title>
        <authorList>
            <person name="Haridas S."/>
            <person name="Albert R."/>
            <person name="Binder M."/>
            <person name="Bloem J."/>
            <person name="Labutti K."/>
            <person name="Salamov A."/>
            <person name="Andreopoulos B."/>
            <person name="Baker S."/>
            <person name="Barry K."/>
            <person name="Bills G."/>
            <person name="Bluhm B."/>
            <person name="Cannon C."/>
            <person name="Castanera R."/>
            <person name="Culley D."/>
            <person name="Daum C."/>
            <person name="Ezra D."/>
            <person name="Gonzalez J."/>
            <person name="Henrissat B."/>
            <person name="Kuo A."/>
            <person name="Liang C."/>
            <person name="Lipzen A."/>
            <person name="Lutzoni F."/>
            <person name="Magnuson J."/>
            <person name="Mondo S."/>
            <person name="Nolan M."/>
            <person name="Ohm R."/>
            <person name="Pangilinan J."/>
            <person name="Park H.-J."/>
            <person name="Ramirez L."/>
            <person name="Alfaro M."/>
            <person name="Sun H."/>
            <person name="Tritt A."/>
            <person name="Yoshinaga Y."/>
            <person name="Zwiers L.-H."/>
            <person name="Turgeon B."/>
            <person name="Goodwin S."/>
            <person name="Spatafora J."/>
            <person name="Crous P."/>
            <person name="Grigoriev I."/>
        </authorList>
    </citation>
    <scope>NUCLEOTIDE SEQUENCE</scope>
    <source>
        <strain evidence="8">Tuck. ex Michener</strain>
    </source>
</reference>
<evidence type="ECO:0000313" key="8">
    <source>
        <dbReference type="EMBL" id="KAF2230215.1"/>
    </source>
</evidence>
<dbReference type="GO" id="GO:0006281">
    <property type="term" value="P:DNA repair"/>
    <property type="evidence" value="ECO:0007669"/>
    <property type="project" value="UniProtKB-KW"/>
</dbReference>
<feature type="compositionally biased region" description="Polar residues" evidence="5">
    <location>
        <begin position="75"/>
        <end position="85"/>
    </location>
</feature>
<sequence length="632" mass="70333">MSIIATMSVEALASQNTPRKRPLPTDENSMNLMTPQRHVGSLESGNASTVSSLTPLSSHSGTPPMSSGPLRQVSEAPSTSTSVSGDITGPVVAGNSAGDAPPKKRRKLTTEEKEQRRIEKETKDRERAEQKAKREEEKRIKDEERRIKNEEKEAKNREKELGKQQKEEERLKKERSQLRLSTFFTKTSTAKTNPTVAPVTESSNQALSPPKPGKEGEDQHLQPMTPSKHELSEYRKNFLPFQPASYTILAPLSRPARDSADRTRKLEELEKVLALEQDDAIDLDVPSLKTQFSDSTSVPESNTLLSMRDLIAQIQGTFTNPIDLTSVQDLATVQNPLHLLETVPVKHLKFHEDVRPPYSGTYTKITSPRTLRKISRNPFLHVRGDTDYNYDSEAEWEEPEESEDIESEGEDDAESVDGPDEVEDLIDDEGIVDGVKVKRKLMNGDLQPLSTSLCWVDQDGRLTRLEKDEHSADLKEYRMGLLINTSHPIDPFSTTYWDPTPTPSMNPDLQTLANGVHATDAIMQPPRFPLQARPQSSINLPPSTTLASNAHLPSTTNPAKKSGAANPPPKRLLGGEELAEFKAHVQGSMMTKKEILDSLKARFPKFAAAVLRDTLNECAARVGAREKRWVVL</sequence>
<feature type="compositionally biased region" description="Acidic residues" evidence="5">
    <location>
        <begin position="388"/>
        <end position="428"/>
    </location>
</feature>
<dbReference type="InterPro" id="IPR048800">
    <property type="entry name" value="Cac1-like_C"/>
</dbReference>
<feature type="compositionally biased region" description="Polar residues" evidence="5">
    <location>
        <begin position="533"/>
        <end position="559"/>
    </location>
</feature>
<dbReference type="PANTHER" id="PTHR15272:SF0">
    <property type="entry name" value="CHROMATIN ASSEMBLY FACTOR 1 SUBUNIT A"/>
    <property type="match status" value="1"/>
</dbReference>
<feature type="compositionally biased region" description="Polar residues" evidence="5">
    <location>
        <begin position="43"/>
        <end position="65"/>
    </location>
</feature>
<keyword evidence="2" id="KW-0227">DNA damage</keyword>
<keyword evidence="9" id="KW-1185">Reference proteome</keyword>
<feature type="domain" description="Chromatin assembly factor 1 subunit A dimerization" evidence="6">
    <location>
        <begin position="346"/>
        <end position="417"/>
    </location>
</feature>
<keyword evidence="3" id="KW-0234">DNA repair</keyword>
<evidence type="ECO:0008006" key="10">
    <source>
        <dbReference type="Google" id="ProtNLM"/>
    </source>
</evidence>
<evidence type="ECO:0000256" key="1">
    <source>
        <dbReference type="ARBA" id="ARBA00004123"/>
    </source>
</evidence>
<evidence type="ECO:0000256" key="2">
    <source>
        <dbReference type="ARBA" id="ARBA00022763"/>
    </source>
</evidence>
<name>A0A6A6GWV3_VIRVR</name>